<dbReference type="PANTHER" id="PTHR42693">
    <property type="entry name" value="ARYLSULFATASE FAMILY MEMBER"/>
    <property type="match status" value="1"/>
</dbReference>
<dbReference type="PROSITE" id="PS00149">
    <property type="entry name" value="SULFATASE_2"/>
    <property type="match status" value="1"/>
</dbReference>
<dbReference type="Proteomes" id="UP001500945">
    <property type="component" value="Unassembled WGS sequence"/>
</dbReference>
<comment type="caution">
    <text evidence="6">The sequence shown here is derived from an EMBL/GenBank/DDBJ whole genome shotgun (WGS) entry which is preliminary data.</text>
</comment>
<sequence>MTPEFSGRIELDIRDSVPDWAPYLAPKAPDGAPNVVFVVWDDVGYGTMDCFGGPVRTPTMSRIADAGVRYSNFHTTALCSPTRASLLTGRNATSNGMATIAEFSSGFPGISTRIPFENGFISEVLLEHGYNTYCVGKWHLTPGEETGMAASKRRWPLGRGFERFYGFLGGESSGWYPDLIHDNHPVEPPATPDEGYHIAQDLSDQAIRFIRDAKAVEPDKPFFLYFSLDAAHAPHHVFLEWADRYKGTFDSGYEAIRETILARQKELGLLPQDTELSGINPHGEPGVTGPDGQPWPMLDTVRPWESLGDDEKRLFIRMAEVFAGYVEYTDDQVGRVMDFLESSGELDNTIIVVVSDNGASGEGGPNGTFNEWRFFNNVPTPTSLTLEHIDELGGPKSYNHYNTGWAWAFDTPFPYWKRWAGYEGGISDMCLVSWPAKVPADGAVRPQYVHAVDVVPTIYDLIGITPPSTINGYDQRVLEGESFAASLTDPTVPGKRTQFYSMLGQRSLYEDGWLACTMHPPLSGWGTFEQDVWELYHVEVDRSQSTNLADAEPERVQAMVARWFELAEQYNGLPLDDRNALEQMLAERPSGTPARDRYVYYPDCASVPEQSAVATAGRSYTISAGVDVGSADAEGVIFAQGGVAGGHSLFVQDQRLTYVFNWVGTHLQTITADRALEPGPHVITAEFVAQGRSEDPMMAGAKGPLTLYVDGEAVGSDTIVTQPGAFCLVGDGLCVGRDDASPVSPSYTAPFAFTGGTIDKVVVDVSGERYRDHEAEVRGWFILD</sequence>
<keyword evidence="3" id="KW-0378">Hydrolase</keyword>
<keyword evidence="2" id="KW-0479">Metal-binding</keyword>
<organism evidence="6 7">
    <name type="scientific">Fodinibacter luteus</name>
    <dbReference type="NCBI Taxonomy" id="552064"/>
    <lineage>
        <taxon>Bacteria</taxon>
        <taxon>Bacillati</taxon>
        <taxon>Actinomycetota</taxon>
        <taxon>Actinomycetes</taxon>
        <taxon>Micrococcales</taxon>
        <taxon>Intrasporangiaceae</taxon>
        <taxon>Fodinibacter (ex Wang et al. 2009)</taxon>
    </lineage>
</organism>
<evidence type="ECO:0000256" key="4">
    <source>
        <dbReference type="ARBA" id="ARBA00022837"/>
    </source>
</evidence>
<dbReference type="Pfam" id="PF00884">
    <property type="entry name" value="Sulfatase"/>
    <property type="match status" value="1"/>
</dbReference>
<feature type="domain" description="Sulfatase N-terminal" evidence="5">
    <location>
        <begin position="33"/>
        <end position="464"/>
    </location>
</feature>
<dbReference type="SUPFAM" id="SSF53649">
    <property type="entry name" value="Alkaline phosphatase-like"/>
    <property type="match status" value="1"/>
</dbReference>
<name>A0ABP8KJP4_9MICO</name>
<accession>A0ABP8KJP4</accession>
<keyword evidence="4" id="KW-0106">Calcium</keyword>
<dbReference type="PANTHER" id="PTHR42693:SF43">
    <property type="entry name" value="BLL2667 PROTEIN"/>
    <property type="match status" value="1"/>
</dbReference>
<reference evidence="7" key="1">
    <citation type="journal article" date="2019" name="Int. J. Syst. Evol. Microbiol.">
        <title>The Global Catalogue of Microorganisms (GCM) 10K type strain sequencing project: providing services to taxonomists for standard genome sequencing and annotation.</title>
        <authorList>
            <consortium name="The Broad Institute Genomics Platform"/>
            <consortium name="The Broad Institute Genome Sequencing Center for Infectious Disease"/>
            <person name="Wu L."/>
            <person name="Ma J."/>
        </authorList>
    </citation>
    <scope>NUCLEOTIDE SEQUENCE [LARGE SCALE GENOMIC DNA]</scope>
    <source>
        <strain evidence="7">JCM 17809</strain>
    </source>
</reference>
<dbReference type="InterPro" id="IPR000917">
    <property type="entry name" value="Sulfatase_N"/>
</dbReference>
<dbReference type="InterPro" id="IPR050738">
    <property type="entry name" value="Sulfatase"/>
</dbReference>
<dbReference type="InterPro" id="IPR024607">
    <property type="entry name" value="Sulfatase_CS"/>
</dbReference>
<evidence type="ECO:0000313" key="7">
    <source>
        <dbReference type="Proteomes" id="UP001500945"/>
    </source>
</evidence>
<dbReference type="Gene3D" id="3.40.720.10">
    <property type="entry name" value="Alkaline Phosphatase, subunit A"/>
    <property type="match status" value="1"/>
</dbReference>
<dbReference type="PROSITE" id="PS00523">
    <property type="entry name" value="SULFATASE_1"/>
    <property type="match status" value="1"/>
</dbReference>
<evidence type="ECO:0000259" key="5">
    <source>
        <dbReference type="Pfam" id="PF00884"/>
    </source>
</evidence>
<proteinExistence type="inferred from homology"/>
<gene>
    <name evidence="6" type="ORF">GCM10023168_25110</name>
</gene>
<dbReference type="RefSeq" id="WP_345206464.1">
    <property type="nucleotide sequence ID" value="NZ_BAABGM010000015.1"/>
</dbReference>
<protein>
    <submittedName>
        <fullName evidence="6">Sulfatase-like hydrolase/transferase</fullName>
    </submittedName>
</protein>
<dbReference type="EMBL" id="BAABGM010000015">
    <property type="protein sequence ID" value="GAA4408157.1"/>
    <property type="molecule type" value="Genomic_DNA"/>
</dbReference>
<evidence type="ECO:0000256" key="3">
    <source>
        <dbReference type="ARBA" id="ARBA00022801"/>
    </source>
</evidence>
<dbReference type="InterPro" id="IPR017850">
    <property type="entry name" value="Alkaline_phosphatase_core_sf"/>
</dbReference>
<keyword evidence="7" id="KW-1185">Reference proteome</keyword>
<evidence type="ECO:0000256" key="2">
    <source>
        <dbReference type="ARBA" id="ARBA00022723"/>
    </source>
</evidence>
<evidence type="ECO:0000256" key="1">
    <source>
        <dbReference type="ARBA" id="ARBA00008779"/>
    </source>
</evidence>
<dbReference type="CDD" id="cd16025">
    <property type="entry name" value="PAS_like"/>
    <property type="match status" value="1"/>
</dbReference>
<evidence type="ECO:0000313" key="6">
    <source>
        <dbReference type="EMBL" id="GAA4408157.1"/>
    </source>
</evidence>
<comment type="similarity">
    <text evidence="1">Belongs to the sulfatase family.</text>
</comment>
<dbReference type="Gene3D" id="3.30.1120.10">
    <property type="match status" value="1"/>
</dbReference>